<dbReference type="SUPFAM" id="SSF53067">
    <property type="entry name" value="Actin-like ATPase domain"/>
    <property type="match status" value="2"/>
</dbReference>
<reference evidence="12" key="2">
    <citation type="submission" date="2021-04" db="EMBL/GenBank/DDBJ databases">
        <authorList>
            <person name="Gilroy R."/>
        </authorList>
    </citation>
    <scope>NUCLEOTIDE SEQUENCE</scope>
    <source>
        <strain evidence="12">ChiHecec2B26-7398</strain>
    </source>
</reference>
<dbReference type="NCBIfam" id="NF001413">
    <property type="entry name" value="PRK00290.1"/>
    <property type="match status" value="1"/>
</dbReference>
<comment type="caution">
    <text evidence="12">The sequence shown here is derived from an EMBL/GenBank/DDBJ whole genome shotgun (WGS) entry which is preliminary data.</text>
</comment>
<evidence type="ECO:0000256" key="11">
    <source>
        <dbReference type="SAM" id="Coils"/>
    </source>
</evidence>
<organism evidence="12 13">
    <name type="scientific">Candidatus Gemmiger excrementipullorum</name>
    <dbReference type="NCBI Taxonomy" id="2838610"/>
    <lineage>
        <taxon>Bacteria</taxon>
        <taxon>Bacillati</taxon>
        <taxon>Bacillota</taxon>
        <taxon>Clostridia</taxon>
        <taxon>Eubacteriales</taxon>
        <taxon>Gemmiger</taxon>
    </lineage>
</organism>
<dbReference type="AlphaFoldDB" id="A0A9D1Y379"/>
<dbReference type="GO" id="GO:0005524">
    <property type="term" value="F:ATP binding"/>
    <property type="evidence" value="ECO:0007669"/>
    <property type="project" value="UniProtKB-UniRule"/>
</dbReference>
<evidence type="ECO:0000256" key="5">
    <source>
        <dbReference type="ARBA" id="ARBA00022741"/>
    </source>
</evidence>
<gene>
    <name evidence="9 12" type="primary">dnaK</name>
    <name evidence="12" type="ORF">H9846_03775</name>
</gene>
<protein>
    <recommendedName>
        <fullName evidence="3 9">Chaperone protein DnaK</fullName>
    </recommendedName>
    <alternativeName>
        <fullName evidence="9">HSP70</fullName>
    </alternativeName>
    <alternativeName>
        <fullName evidence="9">Heat shock 70 kDa protein</fullName>
    </alternativeName>
    <alternativeName>
        <fullName evidence="9">Heat shock protein 70</fullName>
    </alternativeName>
</protein>
<dbReference type="FunFam" id="2.60.34.10:FF:000012">
    <property type="entry name" value="Heat shock 70 kDa protein"/>
    <property type="match status" value="1"/>
</dbReference>
<dbReference type="InterPro" id="IPR029047">
    <property type="entry name" value="HSP70_peptide-bd_sf"/>
</dbReference>
<evidence type="ECO:0000256" key="2">
    <source>
        <dbReference type="ARBA" id="ARBA00007381"/>
    </source>
</evidence>
<name>A0A9D1Y379_9FIRM</name>
<dbReference type="Gene3D" id="2.60.34.10">
    <property type="entry name" value="Substrate Binding Domain Of DNAk, Chain A, domain 1"/>
    <property type="match status" value="1"/>
</dbReference>
<evidence type="ECO:0000256" key="4">
    <source>
        <dbReference type="ARBA" id="ARBA00022553"/>
    </source>
</evidence>
<dbReference type="PROSITE" id="PS00329">
    <property type="entry name" value="HSP70_2"/>
    <property type="match status" value="1"/>
</dbReference>
<feature type="coiled-coil region" evidence="11">
    <location>
        <begin position="223"/>
        <end position="250"/>
    </location>
</feature>
<dbReference type="EMBL" id="DXEI01000058">
    <property type="protein sequence ID" value="HIX94560.1"/>
    <property type="molecule type" value="Genomic_DNA"/>
</dbReference>
<evidence type="ECO:0000313" key="12">
    <source>
        <dbReference type="EMBL" id="HIX94560.1"/>
    </source>
</evidence>
<dbReference type="PRINTS" id="PR00301">
    <property type="entry name" value="HEATSHOCK70"/>
</dbReference>
<comment type="similarity">
    <text evidence="2 9 10">Belongs to the heat shock protein 70 family.</text>
</comment>
<keyword evidence="11" id="KW-0175">Coiled coil</keyword>
<dbReference type="Gene3D" id="3.30.420.40">
    <property type="match status" value="2"/>
</dbReference>
<comment type="function">
    <text evidence="1 9">Acts as a chaperone.</text>
</comment>
<evidence type="ECO:0000256" key="10">
    <source>
        <dbReference type="RuleBase" id="RU003322"/>
    </source>
</evidence>
<dbReference type="InterPro" id="IPR012725">
    <property type="entry name" value="Chaperone_DnaK"/>
</dbReference>
<evidence type="ECO:0000256" key="3">
    <source>
        <dbReference type="ARBA" id="ARBA00014415"/>
    </source>
</evidence>
<keyword evidence="4 9" id="KW-0597">Phosphoprotein</keyword>
<dbReference type="InterPro" id="IPR043129">
    <property type="entry name" value="ATPase_NBD"/>
</dbReference>
<dbReference type="Proteomes" id="UP000886751">
    <property type="component" value="Unassembled WGS sequence"/>
</dbReference>
<dbReference type="HAMAP" id="MF_00332">
    <property type="entry name" value="DnaK"/>
    <property type="match status" value="1"/>
</dbReference>
<sequence length="593" mass="62907">MAKIIGIDLGTTNSCAAVIEGGKPVVIPNAEGQRTTPSVVAFTKAGERLVGDAAKRQAVTNAPRTVSSVKRLMGSDARIPIDGKSYAPQQISALILQKLKADAEAYLGEPVTEAVITVPAYFNDAQRQATKDAGRIAGLEVRRIINEPTAAALAYGLDNGRAQTVMVYDLGGGTFDVSLIQIGDGIVQVLATCGDNHLGGDDFDARIVGWLAENFQRETGADLTGDRVAMQRLREEAEKAKKELSAATQAEINLPFLTAGPQGPLHLQTTLTRAQLDELCADLVERTALPVRNALSDAHLTASDLDQVLLVGGSTRMPAVQAKVQRMVGLEPSRTLNPDECVALGAAVQAGRLGGVALAGGGQDLLLMDVTPLTLSIETLGGVATHLIERNATIPTRFSKVFTTAAPFQSTVEIKVLQGEREFAKDNKLLGTFTLRGIKRAWAGVPKIEVTFDIDANGIVKVSARDLDTGKEQSITITGSSNLSEAEIQRAMRDAAVFAGQDQERKAALEALNAAEAALYRVNTALGSKAGKALDRAEKAKIKEAVHELEKAARHKKAEKLTPADVQALNAARENLSALAAPLVAQWESERKD</sequence>
<keyword evidence="5 9" id="KW-0547">Nucleotide-binding</keyword>
<keyword evidence="7 9" id="KW-0346">Stress response</keyword>
<evidence type="ECO:0000256" key="7">
    <source>
        <dbReference type="ARBA" id="ARBA00023016"/>
    </source>
</evidence>
<dbReference type="GO" id="GO:0051082">
    <property type="term" value="F:unfolded protein binding"/>
    <property type="evidence" value="ECO:0007669"/>
    <property type="project" value="InterPro"/>
</dbReference>
<proteinExistence type="evidence at transcript level"/>
<dbReference type="Pfam" id="PF00012">
    <property type="entry name" value="HSP70"/>
    <property type="match status" value="2"/>
</dbReference>
<feature type="modified residue" description="Phosphothreonine; by autocatalysis" evidence="9">
    <location>
        <position position="174"/>
    </location>
</feature>
<keyword evidence="8 9" id="KW-0143">Chaperone</keyword>
<evidence type="ECO:0000313" key="13">
    <source>
        <dbReference type="Proteomes" id="UP000886751"/>
    </source>
</evidence>
<dbReference type="InterPro" id="IPR013126">
    <property type="entry name" value="Hsp_70_fam"/>
</dbReference>
<evidence type="ECO:0000256" key="1">
    <source>
        <dbReference type="ARBA" id="ARBA00002290"/>
    </source>
</evidence>
<reference evidence="12" key="1">
    <citation type="journal article" date="2021" name="PeerJ">
        <title>Extensive microbial diversity within the chicken gut microbiome revealed by metagenomics and culture.</title>
        <authorList>
            <person name="Gilroy R."/>
            <person name="Ravi A."/>
            <person name="Getino M."/>
            <person name="Pursley I."/>
            <person name="Horton D.L."/>
            <person name="Alikhan N.F."/>
            <person name="Baker D."/>
            <person name="Gharbi K."/>
            <person name="Hall N."/>
            <person name="Watson M."/>
            <person name="Adriaenssens E.M."/>
            <person name="Foster-Nyarko E."/>
            <person name="Jarju S."/>
            <person name="Secka A."/>
            <person name="Antonio M."/>
            <person name="Oren A."/>
            <person name="Chaudhuri R.R."/>
            <person name="La Ragione R."/>
            <person name="Hildebrand F."/>
            <person name="Pallen M.J."/>
        </authorList>
    </citation>
    <scope>NUCLEOTIDE SEQUENCE</scope>
    <source>
        <strain evidence="12">ChiHecec2B26-7398</strain>
    </source>
</reference>
<dbReference type="GO" id="GO:0140662">
    <property type="term" value="F:ATP-dependent protein folding chaperone"/>
    <property type="evidence" value="ECO:0007669"/>
    <property type="project" value="InterPro"/>
</dbReference>
<dbReference type="PROSITE" id="PS00297">
    <property type="entry name" value="HSP70_1"/>
    <property type="match status" value="1"/>
</dbReference>
<dbReference type="PANTHER" id="PTHR19375">
    <property type="entry name" value="HEAT SHOCK PROTEIN 70KDA"/>
    <property type="match status" value="1"/>
</dbReference>
<dbReference type="PROSITE" id="PS01036">
    <property type="entry name" value="HSP70_3"/>
    <property type="match status" value="1"/>
</dbReference>
<evidence type="ECO:0000256" key="9">
    <source>
        <dbReference type="HAMAP-Rule" id="MF_00332"/>
    </source>
</evidence>
<accession>A0A9D1Y379</accession>
<dbReference type="NCBIfam" id="TIGR02350">
    <property type="entry name" value="prok_dnaK"/>
    <property type="match status" value="1"/>
</dbReference>
<keyword evidence="6 9" id="KW-0067">ATP-binding</keyword>
<dbReference type="SUPFAM" id="SSF100920">
    <property type="entry name" value="Heat shock protein 70kD (HSP70), peptide-binding domain"/>
    <property type="match status" value="1"/>
</dbReference>
<dbReference type="CDD" id="cd10234">
    <property type="entry name" value="ASKHA_NBD_HSP70_DnaK-like"/>
    <property type="match status" value="1"/>
</dbReference>
<evidence type="ECO:0000256" key="6">
    <source>
        <dbReference type="ARBA" id="ARBA00022840"/>
    </source>
</evidence>
<evidence type="ECO:0000256" key="8">
    <source>
        <dbReference type="ARBA" id="ARBA00023186"/>
    </source>
</evidence>
<comment type="induction">
    <text evidence="9">By stress conditions e.g. heat shock.</text>
</comment>
<dbReference type="FunFam" id="3.90.640.10:FF:000003">
    <property type="entry name" value="Molecular chaperone DnaK"/>
    <property type="match status" value="1"/>
</dbReference>
<dbReference type="InterPro" id="IPR018181">
    <property type="entry name" value="Heat_shock_70_CS"/>
</dbReference>
<dbReference type="Gene3D" id="3.90.640.10">
    <property type="entry name" value="Actin, Chain A, domain 4"/>
    <property type="match status" value="1"/>
</dbReference>
<dbReference type="FunFam" id="3.30.420.40:FF:000071">
    <property type="entry name" value="Molecular chaperone DnaK"/>
    <property type="match status" value="1"/>
</dbReference>